<reference evidence="1 2" key="1">
    <citation type="journal article" date="2019" name="Commun. Biol.">
        <title>The bagworm genome reveals a unique fibroin gene that provides high tensile strength.</title>
        <authorList>
            <person name="Kono N."/>
            <person name="Nakamura H."/>
            <person name="Ohtoshi R."/>
            <person name="Tomita M."/>
            <person name="Numata K."/>
            <person name="Arakawa K."/>
        </authorList>
    </citation>
    <scope>NUCLEOTIDE SEQUENCE [LARGE SCALE GENOMIC DNA]</scope>
</reference>
<comment type="caution">
    <text evidence="1">The sequence shown here is derived from an EMBL/GenBank/DDBJ whole genome shotgun (WGS) entry which is preliminary data.</text>
</comment>
<sequence>MNFLPPPPPAPRRDARPARRSWIAFAILSADSTVTKSGHTFSFDYLRGAEGNEGWCRRARSRGEHASFEKKYYNKTHGILARSVQVV</sequence>
<keyword evidence="2" id="KW-1185">Reference proteome</keyword>
<proteinExistence type="predicted"/>
<dbReference type="Proteomes" id="UP000299102">
    <property type="component" value="Unassembled WGS sequence"/>
</dbReference>
<accession>A0A4C2AHT0</accession>
<evidence type="ECO:0000313" key="2">
    <source>
        <dbReference type="Proteomes" id="UP000299102"/>
    </source>
</evidence>
<gene>
    <name evidence="1" type="ORF">EVAR_72778_1</name>
</gene>
<name>A0A4C2AHT0_EUMVA</name>
<protein>
    <submittedName>
        <fullName evidence="1">Uncharacterized protein</fullName>
    </submittedName>
</protein>
<dbReference type="EMBL" id="BGZK01003137">
    <property type="protein sequence ID" value="GBP98405.1"/>
    <property type="molecule type" value="Genomic_DNA"/>
</dbReference>
<dbReference type="AlphaFoldDB" id="A0A4C2AHT0"/>
<organism evidence="1 2">
    <name type="scientific">Eumeta variegata</name>
    <name type="common">Bagworm moth</name>
    <name type="synonym">Eumeta japonica</name>
    <dbReference type="NCBI Taxonomy" id="151549"/>
    <lineage>
        <taxon>Eukaryota</taxon>
        <taxon>Metazoa</taxon>
        <taxon>Ecdysozoa</taxon>
        <taxon>Arthropoda</taxon>
        <taxon>Hexapoda</taxon>
        <taxon>Insecta</taxon>
        <taxon>Pterygota</taxon>
        <taxon>Neoptera</taxon>
        <taxon>Endopterygota</taxon>
        <taxon>Lepidoptera</taxon>
        <taxon>Glossata</taxon>
        <taxon>Ditrysia</taxon>
        <taxon>Tineoidea</taxon>
        <taxon>Psychidae</taxon>
        <taxon>Oiketicinae</taxon>
        <taxon>Eumeta</taxon>
    </lineage>
</organism>
<evidence type="ECO:0000313" key="1">
    <source>
        <dbReference type="EMBL" id="GBP98405.1"/>
    </source>
</evidence>